<dbReference type="PANTHER" id="PTHR44757:SF2">
    <property type="entry name" value="BIOFILM ARCHITECTURE MAINTENANCE PROTEIN MBAA"/>
    <property type="match status" value="1"/>
</dbReference>
<comment type="caution">
    <text evidence="3">The sequence shown here is derived from an EMBL/GenBank/DDBJ whole genome shotgun (WGS) entry which is preliminary data.</text>
</comment>
<protein>
    <recommendedName>
        <fullName evidence="5">Diguanylate cyclase</fullName>
    </recommendedName>
</protein>
<dbReference type="Pfam" id="PF00990">
    <property type="entry name" value="GGDEF"/>
    <property type="match status" value="1"/>
</dbReference>
<dbReference type="InterPro" id="IPR029787">
    <property type="entry name" value="Nucleotide_cyclase"/>
</dbReference>
<dbReference type="Proteomes" id="UP001500279">
    <property type="component" value="Unassembled WGS sequence"/>
</dbReference>
<dbReference type="CDD" id="cd01949">
    <property type="entry name" value="GGDEF"/>
    <property type="match status" value="1"/>
</dbReference>
<dbReference type="InterPro" id="IPR000014">
    <property type="entry name" value="PAS"/>
</dbReference>
<evidence type="ECO:0000313" key="3">
    <source>
        <dbReference type="EMBL" id="GAA0767028.1"/>
    </source>
</evidence>
<dbReference type="EMBL" id="BAAAEW010000045">
    <property type="protein sequence ID" value="GAA0767028.1"/>
    <property type="molecule type" value="Genomic_DNA"/>
</dbReference>
<dbReference type="PROSITE" id="PS50887">
    <property type="entry name" value="GGDEF"/>
    <property type="match status" value="1"/>
</dbReference>
<evidence type="ECO:0008006" key="5">
    <source>
        <dbReference type="Google" id="ProtNLM"/>
    </source>
</evidence>
<dbReference type="CDD" id="cd00130">
    <property type="entry name" value="PAS"/>
    <property type="match status" value="1"/>
</dbReference>
<dbReference type="RefSeq" id="WP_170200706.1">
    <property type="nucleotide sequence ID" value="NZ_BAAAEW010000045.1"/>
</dbReference>
<dbReference type="Gene3D" id="3.30.70.270">
    <property type="match status" value="1"/>
</dbReference>
<dbReference type="InterPro" id="IPR000160">
    <property type="entry name" value="GGDEF_dom"/>
</dbReference>
<keyword evidence="4" id="KW-1185">Reference proteome</keyword>
<dbReference type="Gene3D" id="3.30.450.20">
    <property type="entry name" value="PAS domain"/>
    <property type="match status" value="1"/>
</dbReference>
<dbReference type="PROSITE" id="PS50112">
    <property type="entry name" value="PAS"/>
    <property type="match status" value="1"/>
</dbReference>
<dbReference type="InterPro" id="IPR013767">
    <property type="entry name" value="PAS_fold"/>
</dbReference>
<dbReference type="NCBIfam" id="TIGR00229">
    <property type="entry name" value="sensory_box"/>
    <property type="match status" value="1"/>
</dbReference>
<dbReference type="NCBIfam" id="TIGR00254">
    <property type="entry name" value="GGDEF"/>
    <property type="match status" value="1"/>
</dbReference>
<dbReference type="SMART" id="SM00091">
    <property type="entry name" value="PAS"/>
    <property type="match status" value="1"/>
</dbReference>
<sequence>MLYICEPAQPLLDDAILLQTGLDLQVARLGAHDELLQRASAVALVVLDFTPQSMGFVKAFVAARKPNGMWTPLIACCRTSADIETALALGADDFLLVSDPVTVRSRLRVLIQQKLRSDKLNGILNCTFDGIVSIDETGVILSFNKAAQDMFGYTPMDVVGRNVSVLMEGADASQHDGHLRRYLTTGTEHIIGQGRELVGRAKDGRRFPLFLQVASLRSGADRLFVGILKNLSVDALASALRHEVLHDPMTGIANRRRVLSVMPEWIARHSPTLPTPFAVVFIDLDGFKAINDTYGHAAGDAILKAVGQRLTHGVGSSDIAARLAGDEFVVLLEGVSSQGVARNVAARLVEKIAEPVSFGGVSIGVRASAGVAQFPDDGATADDLLRRADALMYAQKQRRKQSDLVQRS</sequence>
<dbReference type="SUPFAM" id="SSF55073">
    <property type="entry name" value="Nucleotide cyclase"/>
    <property type="match status" value="1"/>
</dbReference>
<dbReference type="PANTHER" id="PTHR44757">
    <property type="entry name" value="DIGUANYLATE CYCLASE DGCP"/>
    <property type="match status" value="1"/>
</dbReference>
<dbReference type="InterPro" id="IPR035965">
    <property type="entry name" value="PAS-like_dom_sf"/>
</dbReference>
<evidence type="ECO:0000259" key="1">
    <source>
        <dbReference type="PROSITE" id="PS50112"/>
    </source>
</evidence>
<proteinExistence type="predicted"/>
<name>A0ABN1KHJ5_9BURK</name>
<dbReference type="SUPFAM" id="SSF55785">
    <property type="entry name" value="PYP-like sensor domain (PAS domain)"/>
    <property type="match status" value="1"/>
</dbReference>
<evidence type="ECO:0000259" key="2">
    <source>
        <dbReference type="PROSITE" id="PS50887"/>
    </source>
</evidence>
<feature type="domain" description="GGDEF" evidence="2">
    <location>
        <begin position="275"/>
        <end position="408"/>
    </location>
</feature>
<feature type="domain" description="PAS" evidence="1">
    <location>
        <begin position="116"/>
        <end position="186"/>
    </location>
</feature>
<organism evidence="3 4">
    <name type="scientific">Ideonella azotifigens</name>
    <dbReference type="NCBI Taxonomy" id="513160"/>
    <lineage>
        <taxon>Bacteria</taxon>
        <taxon>Pseudomonadati</taxon>
        <taxon>Pseudomonadota</taxon>
        <taxon>Betaproteobacteria</taxon>
        <taxon>Burkholderiales</taxon>
        <taxon>Sphaerotilaceae</taxon>
        <taxon>Ideonella</taxon>
    </lineage>
</organism>
<dbReference type="Pfam" id="PF00989">
    <property type="entry name" value="PAS"/>
    <property type="match status" value="1"/>
</dbReference>
<dbReference type="InterPro" id="IPR043128">
    <property type="entry name" value="Rev_trsase/Diguanyl_cyclase"/>
</dbReference>
<dbReference type="InterPro" id="IPR052155">
    <property type="entry name" value="Biofilm_reg_signaling"/>
</dbReference>
<gene>
    <name evidence="3" type="ORF">GCM10009107_55600</name>
</gene>
<dbReference type="SMART" id="SM00267">
    <property type="entry name" value="GGDEF"/>
    <property type="match status" value="1"/>
</dbReference>
<evidence type="ECO:0000313" key="4">
    <source>
        <dbReference type="Proteomes" id="UP001500279"/>
    </source>
</evidence>
<accession>A0ABN1KHJ5</accession>
<reference evidence="3 4" key="1">
    <citation type="journal article" date="2019" name="Int. J. Syst. Evol. Microbiol.">
        <title>The Global Catalogue of Microorganisms (GCM) 10K type strain sequencing project: providing services to taxonomists for standard genome sequencing and annotation.</title>
        <authorList>
            <consortium name="The Broad Institute Genomics Platform"/>
            <consortium name="The Broad Institute Genome Sequencing Center for Infectious Disease"/>
            <person name="Wu L."/>
            <person name="Ma J."/>
        </authorList>
    </citation>
    <scope>NUCLEOTIDE SEQUENCE [LARGE SCALE GENOMIC DNA]</scope>
    <source>
        <strain evidence="3 4">JCM 15503</strain>
    </source>
</reference>